<evidence type="ECO:0000256" key="5">
    <source>
        <dbReference type="ARBA" id="ARBA00023163"/>
    </source>
</evidence>
<keyword evidence="5 8" id="KW-0804">Transcription</keyword>
<feature type="compositionally biased region" description="Gly residues" evidence="9">
    <location>
        <begin position="269"/>
        <end position="281"/>
    </location>
</feature>
<dbReference type="GO" id="GO:0016592">
    <property type="term" value="C:mediator complex"/>
    <property type="evidence" value="ECO:0007669"/>
    <property type="project" value="InterPro"/>
</dbReference>
<evidence type="ECO:0000256" key="8">
    <source>
        <dbReference type="RuleBase" id="RU364143"/>
    </source>
</evidence>
<feature type="region of interest" description="Disordered" evidence="9">
    <location>
        <begin position="104"/>
        <end position="167"/>
    </location>
</feature>
<comment type="caution">
    <text evidence="10">The sequence shown here is derived from an EMBL/GenBank/DDBJ whole genome shotgun (WGS) entry which is preliminary data.</text>
</comment>
<evidence type="ECO:0000256" key="2">
    <source>
        <dbReference type="ARBA" id="ARBA00007526"/>
    </source>
</evidence>
<comment type="subunit">
    <text evidence="8">Component of the Mediator complex.</text>
</comment>
<comment type="similarity">
    <text evidence="2 8">Belongs to the Mediator complex subunit 6 family.</text>
</comment>
<comment type="subcellular location">
    <subcellularLocation>
        <location evidence="1 8">Nucleus</location>
    </subcellularLocation>
</comment>
<keyword evidence="4 8" id="KW-0805">Transcription regulation</keyword>
<organism evidence="10 11">
    <name type="scientific">Serendipita indica (strain DSM 11827)</name>
    <name type="common">Root endophyte fungus</name>
    <name type="synonym">Piriformospora indica</name>
    <dbReference type="NCBI Taxonomy" id="1109443"/>
    <lineage>
        <taxon>Eukaryota</taxon>
        <taxon>Fungi</taxon>
        <taxon>Dikarya</taxon>
        <taxon>Basidiomycota</taxon>
        <taxon>Agaricomycotina</taxon>
        <taxon>Agaricomycetes</taxon>
        <taxon>Sebacinales</taxon>
        <taxon>Serendipitaceae</taxon>
        <taxon>Serendipita</taxon>
    </lineage>
</organism>
<feature type="compositionally biased region" description="Polar residues" evidence="9">
    <location>
        <begin position="105"/>
        <end position="117"/>
    </location>
</feature>
<dbReference type="Proteomes" id="UP000007148">
    <property type="component" value="Unassembled WGS sequence"/>
</dbReference>
<dbReference type="PANTHER" id="PTHR13104">
    <property type="entry name" value="MED-6-RELATED"/>
    <property type="match status" value="1"/>
</dbReference>
<reference evidence="10 11" key="1">
    <citation type="journal article" date="2011" name="PLoS Pathog.">
        <title>Endophytic Life Strategies Decoded by Genome and Transcriptome Analyses of the Mutualistic Root Symbiont Piriformospora indica.</title>
        <authorList>
            <person name="Zuccaro A."/>
            <person name="Lahrmann U."/>
            <person name="Guldener U."/>
            <person name="Langen G."/>
            <person name="Pfiffi S."/>
            <person name="Biedenkopf D."/>
            <person name="Wong P."/>
            <person name="Samans B."/>
            <person name="Grimm C."/>
            <person name="Basiewicz M."/>
            <person name="Murat C."/>
            <person name="Martin F."/>
            <person name="Kogel K.H."/>
        </authorList>
    </citation>
    <scope>NUCLEOTIDE SEQUENCE [LARGE SCALE GENOMIC DNA]</scope>
    <source>
        <strain evidence="10 11">DSM 11827</strain>
    </source>
</reference>
<dbReference type="STRING" id="1109443.G4U335"/>
<dbReference type="Pfam" id="PF04934">
    <property type="entry name" value="Med6"/>
    <property type="match status" value="1"/>
</dbReference>
<protein>
    <recommendedName>
        <fullName evidence="3 8">Mediator of RNA polymerase II transcription subunit 6</fullName>
    </recommendedName>
    <alternativeName>
        <fullName evidence="7 8">Mediator complex subunit 6</fullName>
    </alternativeName>
</protein>
<dbReference type="AlphaFoldDB" id="G4U335"/>
<gene>
    <name evidence="8" type="primary">MED6</name>
    <name evidence="10" type="ORF">PIIN_00646</name>
</gene>
<evidence type="ECO:0000256" key="9">
    <source>
        <dbReference type="SAM" id="MobiDB-lite"/>
    </source>
</evidence>
<name>G4U335_SERID</name>
<feature type="compositionally biased region" description="Low complexity" evidence="9">
    <location>
        <begin position="258"/>
        <end position="268"/>
    </location>
</feature>
<keyword evidence="6 8" id="KW-0539">Nucleus</keyword>
<evidence type="ECO:0000313" key="10">
    <source>
        <dbReference type="EMBL" id="CCA77932.1"/>
    </source>
</evidence>
<feature type="region of interest" description="Disordered" evidence="9">
    <location>
        <begin position="246"/>
        <end position="315"/>
    </location>
</feature>
<dbReference type="EMBL" id="CAFZ01001878">
    <property type="protein sequence ID" value="CCA77932.1"/>
    <property type="molecule type" value="Genomic_DNA"/>
</dbReference>
<evidence type="ECO:0000256" key="4">
    <source>
        <dbReference type="ARBA" id="ARBA00023015"/>
    </source>
</evidence>
<keyword evidence="11" id="KW-1185">Reference proteome</keyword>
<proteinExistence type="inferred from homology"/>
<evidence type="ECO:0000256" key="3">
    <source>
        <dbReference type="ARBA" id="ARBA00020634"/>
    </source>
</evidence>
<dbReference type="eggNOG" id="KOG3169">
    <property type="taxonomic scope" value="Eukaryota"/>
</dbReference>
<evidence type="ECO:0000313" key="11">
    <source>
        <dbReference type="Proteomes" id="UP000007148"/>
    </source>
</evidence>
<dbReference type="InterPro" id="IPR038566">
    <property type="entry name" value="Mediator_Med6_sf"/>
</dbReference>
<keyword evidence="8" id="KW-0010">Activator</keyword>
<dbReference type="InterPro" id="IPR007018">
    <property type="entry name" value="Mediator_Med6"/>
</dbReference>
<dbReference type="InParanoid" id="G4U335"/>
<accession>G4U335</accession>
<dbReference type="Gene3D" id="3.10.450.580">
    <property type="entry name" value="Mediator complex, subunit Med6"/>
    <property type="match status" value="1"/>
</dbReference>
<sequence>MSRIETENELKQFTGMEYALVHAQPPLFVIQQRHRLSPTEVRPTAVYFILNNVLYSGPDLYTLLSTKLTNALNMIQGSLDILRAARPDYTPRIGHVWPIIDEPTNKTGTSKAQQPARQGSLVPGTPMDISGGSQPIKGHDPSQMGTKRDGAGAHGNEGAGTTEEENEMNQIWDPFAVALQSLRFDMEKKRHAAIQAAEQQQQLVGASGSGSSFAAAAGAGGIGPLSTTGAPTTGLGDDARAGIGAGTRSTTLGPDARSSLVTGPLGSTTSGGGGQIPGGSGAARFTVPTADGPSSSARLKGVPGPPGKPGQGKKNNVVSSLVLIGMNTRICVIDCQTAS</sequence>
<evidence type="ECO:0000256" key="6">
    <source>
        <dbReference type="ARBA" id="ARBA00023242"/>
    </source>
</evidence>
<evidence type="ECO:0000256" key="7">
    <source>
        <dbReference type="ARBA" id="ARBA00031259"/>
    </source>
</evidence>
<dbReference type="GO" id="GO:0003712">
    <property type="term" value="F:transcription coregulator activity"/>
    <property type="evidence" value="ECO:0007669"/>
    <property type="project" value="InterPro"/>
</dbReference>
<comment type="function">
    <text evidence="8">Component of the Mediator complex, a coactivator involved in the regulated transcription of nearly all RNA polymerase II-dependent genes. Mediator functions as a bridge to convey information from gene-specific regulatory proteins to the basal RNA polymerase II transcription machinery. Mediator is recruited to promoters by direct interactions with regulatory proteins and serves as a scaffold for the assembly of a functional preinitiation complex with RNA polymerase II and the general transcription factors.</text>
</comment>
<dbReference type="HOGENOM" id="CLU_819188_0_0_1"/>
<dbReference type="GO" id="GO:0006357">
    <property type="term" value="P:regulation of transcription by RNA polymerase II"/>
    <property type="evidence" value="ECO:0007669"/>
    <property type="project" value="InterPro"/>
</dbReference>
<dbReference type="OrthoDB" id="344220at2759"/>
<evidence type="ECO:0000256" key="1">
    <source>
        <dbReference type="ARBA" id="ARBA00004123"/>
    </source>
</evidence>